<sequence>MLWVRIINFRRQYVVRWCAAIHCVLAPKICTCLQFVAYVGHLVVNGYLDKYFLICFTRNYREYINTRKWW</sequence>
<reference evidence="1 2" key="1">
    <citation type="journal article" date="2007" name="PLoS ONE">
        <title>The complete genome sequence and analysis of the Epsilonproteobacterium Arcobacter butzleri.</title>
        <authorList>
            <person name="Miller W.G."/>
            <person name="Parker C.T."/>
            <person name="Rubenfield M."/>
            <person name="Mendz G.L."/>
            <person name="Woesten M.M.S.M."/>
            <person name="Ussery D.W."/>
            <person name="Stolz J.F."/>
            <person name="Binnewies T.T."/>
            <person name="Hallin P.F."/>
            <person name="Wang G."/>
            <person name="Malek J.A."/>
            <person name="Rogosin A."/>
            <person name="Stanker L.H."/>
            <person name="Mandrell R.E."/>
        </authorList>
    </citation>
    <scope>NUCLEOTIDE SEQUENCE [LARGE SCALE GENOMIC DNA]</scope>
    <source>
        <strain evidence="1 2">RM4018</strain>
    </source>
</reference>
<protein>
    <submittedName>
        <fullName evidence="1">Uncharacterized protein</fullName>
    </submittedName>
</protein>
<dbReference type="Proteomes" id="UP000001136">
    <property type="component" value="Chromosome"/>
</dbReference>
<accession>A8EU14</accession>
<dbReference type="EMBL" id="CP000361">
    <property type="protein sequence ID" value="ABV67438.1"/>
    <property type="molecule type" value="Genomic_DNA"/>
</dbReference>
<gene>
    <name evidence="1" type="ordered locus">Abu_1178</name>
</gene>
<evidence type="ECO:0000313" key="1">
    <source>
        <dbReference type="EMBL" id="ABV67438.1"/>
    </source>
</evidence>
<evidence type="ECO:0000313" key="2">
    <source>
        <dbReference type="Proteomes" id="UP000001136"/>
    </source>
</evidence>
<dbReference type="AlphaFoldDB" id="A8EU14"/>
<dbReference type="HOGENOM" id="CLU_2748966_0_0_7"/>
<organism evidence="1 2">
    <name type="scientific">Aliarcobacter butzleri (strain RM4018)</name>
    <name type="common">Arcobacter butzleri</name>
    <dbReference type="NCBI Taxonomy" id="367737"/>
    <lineage>
        <taxon>Bacteria</taxon>
        <taxon>Pseudomonadati</taxon>
        <taxon>Campylobacterota</taxon>
        <taxon>Epsilonproteobacteria</taxon>
        <taxon>Campylobacterales</taxon>
        <taxon>Arcobacteraceae</taxon>
        <taxon>Aliarcobacter</taxon>
    </lineage>
</organism>
<keyword evidence="2" id="KW-1185">Reference proteome</keyword>
<proteinExistence type="predicted"/>
<dbReference type="STRING" id="367737.Abu_1178"/>
<dbReference type="KEGG" id="abu:Abu_1178"/>
<name>A8EU14_ALIB4</name>